<reference evidence="2" key="1">
    <citation type="submission" date="2024-06" db="EMBL/GenBank/DDBJ databases">
        <title>Multi-omics analyses provide insights into the biosynthesis of the anticancer antibiotic pleurotin in Hohenbuehelia grisea.</title>
        <authorList>
            <person name="Weaver J.A."/>
            <person name="Alberti F."/>
        </authorList>
    </citation>
    <scope>NUCLEOTIDE SEQUENCE [LARGE SCALE GENOMIC DNA]</scope>
    <source>
        <strain evidence="2">T-177</strain>
    </source>
</reference>
<keyword evidence="2" id="KW-1185">Reference proteome</keyword>
<name>A0ABR3IRD3_9AGAR</name>
<comment type="caution">
    <text evidence="1">The sequence shown here is derived from an EMBL/GenBank/DDBJ whole genome shotgun (WGS) entry which is preliminary data.</text>
</comment>
<proteinExistence type="predicted"/>
<dbReference type="EMBL" id="JASNQZ010000015">
    <property type="protein sequence ID" value="KAL0945832.1"/>
    <property type="molecule type" value="Genomic_DNA"/>
</dbReference>
<protein>
    <recommendedName>
        <fullName evidence="3">Secreted protein</fullName>
    </recommendedName>
</protein>
<gene>
    <name evidence="1" type="ORF">HGRIS_014972</name>
</gene>
<sequence>MSVRSFCWLPSSTLFSHTSAHSVIDWPRRHFALGSALGGSMLVISSMSLLTKSREMLTLWSCPFVLPFKLPFIVHQKVIPNGHGGRRLMDTSPEKIIWRFVTRKSLNAHSTLRPFRTVVSGSERQPYHFIAMPRRAIQSHSGFQYL</sequence>
<organism evidence="1 2">
    <name type="scientific">Hohenbuehelia grisea</name>
    <dbReference type="NCBI Taxonomy" id="104357"/>
    <lineage>
        <taxon>Eukaryota</taxon>
        <taxon>Fungi</taxon>
        <taxon>Dikarya</taxon>
        <taxon>Basidiomycota</taxon>
        <taxon>Agaricomycotina</taxon>
        <taxon>Agaricomycetes</taxon>
        <taxon>Agaricomycetidae</taxon>
        <taxon>Agaricales</taxon>
        <taxon>Pleurotineae</taxon>
        <taxon>Pleurotaceae</taxon>
        <taxon>Hohenbuehelia</taxon>
    </lineage>
</organism>
<dbReference type="Proteomes" id="UP001556367">
    <property type="component" value="Unassembled WGS sequence"/>
</dbReference>
<evidence type="ECO:0000313" key="2">
    <source>
        <dbReference type="Proteomes" id="UP001556367"/>
    </source>
</evidence>
<evidence type="ECO:0000313" key="1">
    <source>
        <dbReference type="EMBL" id="KAL0945832.1"/>
    </source>
</evidence>
<accession>A0ABR3IRD3</accession>
<evidence type="ECO:0008006" key="3">
    <source>
        <dbReference type="Google" id="ProtNLM"/>
    </source>
</evidence>